<comment type="caution">
    <text evidence="1">The sequence shown here is derived from an EMBL/GenBank/DDBJ whole genome shotgun (WGS) entry which is preliminary data.</text>
</comment>
<name>G9NL60_HYPAI</name>
<proteinExistence type="predicted"/>
<dbReference type="AlphaFoldDB" id="G9NL60"/>
<evidence type="ECO:0000313" key="1">
    <source>
        <dbReference type="EMBL" id="EHK48627.1"/>
    </source>
</evidence>
<gene>
    <name evidence="1" type="ORF">TRIATDRAFT_93644</name>
</gene>
<sequence>MSYSLLSKNIKYYWAIVYSPSPQHFDNLTSFRIQFSKPITFLKTYVVGALACPNNRTQPCGLLQQRQTALVYKLNKDVDNLLFPLILLRPFRPGSSLSSLPKVRDSYSIGKDPNFNAKLAVFPHCEIRLSKYYLRYTKLGSYICRL</sequence>
<protein>
    <submittedName>
        <fullName evidence="1">Uncharacterized protein</fullName>
    </submittedName>
</protein>
<dbReference type="EMBL" id="ABDG02000018">
    <property type="protein sequence ID" value="EHK48627.1"/>
    <property type="molecule type" value="Genomic_DNA"/>
</dbReference>
<dbReference type="Proteomes" id="UP000005426">
    <property type="component" value="Unassembled WGS sequence"/>
</dbReference>
<evidence type="ECO:0000313" key="2">
    <source>
        <dbReference type="Proteomes" id="UP000005426"/>
    </source>
</evidence>
<keyword evidence="2" id="KW-1185">Reference proteome</keyword>
<reference evidence="1 2" key="1">
    <citation type="journal article" date="2011" name="Genome Biol.">
        <title>Comparative genome sequence analysis underscores mycoparasitism as the ancestral life style of Trichoderma.</title>
        <authorList>
            <person name="Kubicek C.P."/>
            <person name="Herrera-Estrella A."/>
            <person name="Seidl-Seiboth V."/>
            <person name="Martinez D.A."/>
            <person name="Druzhinina I.S."/>
            <person name="Thon M."/>
            <person name="Zeilinger S."/>
            <person name="Casas-Flores S."/>
            <person name="Horwitz B.A."/>
            <person name="Mukherjee P.K."/>
            <person name="Mukherjee M."/>
            <person name="Kredics L."/>
            <person name="Alcaraz L.D."/>
            <person name="Aerts A."/>
            <person name="Antal Z."/>
            <person name="Atanasova L."/>
            <person name="Cervantes-Badillo M.G."/>
            <person name="Challacombe J."/>
            <person name="Chertkov O."/>
            <person name="McCluskey K."/>
            <person name="Coulpier F."/>
            <person name="Deshpande N."/>
            <person name="von Doehren H."/>
            <person name="Ebbole D.J."/>
            <person name="Esquivel-Naranjo E.U."/>
            <person name="Fekete E."/>
            <person name="Flipphi M."/>
            <person name="Glaser F."/>
            <person name="Gomez-Rodriguez E.Y."/>
            <person name="Gruber S."/>
            <person name="Han C."/>
            <person name="Henrissat B."/>
            <person name="Hermosa R."/>
            <person name="Hernandez-Onate M."/>
            <person name="Karaffa L."/>
            <person name="Kosti I."/>
            <person name="Le Crom S."/>
            <person name="Lindquist E."/>
            <person name="Lucas S."/>
            <person name="Luebeck M."/>
            <person name="Luebeck P.S."/>
            <person name="Margeot A."/>
            <person name="Metz B."/>
            <person name="Misra M."/>
            <person name="Nevalainen H."/>
            <person name="Omann M."/>
            <person name="Packer N."/>
            <person name="Perrone G."/>
            <person name="Uresti-Rivera E.E."/>
            <person name="Salamov A."/>
            <person name="Schmoll M."/>
            <person name="Seiboth B."/>
            <person name="Shapiro H."/>
            <person name="Sukno S."/>
            <person name="Tamayo-Ramos J.A."/>
            <person name="Tisch D."/>
            <person name="Wiest A."/>
            <person name="Wilkinson H.H."/>
            <person name="Zhang M."/>
            <person name="Coutinho P.M."/>
            <person name="Kenerley C.M."/>
            <person name="Monte E."/>
            <person name="Baker S.E."/>
            <person name="Grigoriev I.V."/>
        </authorList>
    </citation>
    <scope>NUCLEOTIDE SEQUENCE [LARGE SCALE GENOMIC DNA]</scope>
    <source>
        <strain evidence="2">ATCC 20476 / IMI 206040</strain>
    </source>
</reference>
<dbReference type="HOGENOM" id="CLU_1777713_0_0_1"/>
<accession>G9NL60</accession>
<organism evidence="1 2">
    <name type="scientific">Hypocrea atroviridis (strain ATCC 20476 / IMI 206040)</name>
    <name type="common">Trichoderma atroviride</name>
    <dbReference type="NCBI Taxonomy" id="452589"/>
    <lineage>
        <taxon>Eukaryota</taxon>
        <taxon>Fungi</taxon>
        <taxon>Dikarya</taxon>
        <taxon>Ascomycota</taxon>
        <taxon>Pezizomycotina</taxon>
        <taxon>Sordariomycetes</taxon>
        <taxon>Hypocreomycetidae</taxon>
        <taxon>Hypocreales</taxon>
        <taxon>Hypocreaceae</taxon>
        <taxon>Trichoderma</taxon>
    </lineage>
</organism>